<keyword evidence="12" id="KW-1185">Reference proteome</keyword>
<dbReference type="EMBL" id="FNPC01000001">
    <property type="protein sequence ID" value="SDX76570.1"/>
    <property type="molecule type" value="Genomic_DNA"/>
</dbReference>
<evidence type="ECO:0000256" key="10">
    <source>
        <dbReference type="SAM" id="MobiDB-lite"/>
    </source>
</evidence>
<protein>
    <recommendedName>
        <fullName evidence="9">Phosphate transporter</fullName>
    </recommendedName>
</protein>
<dbReference type="PANTHER" id="PTHR11101:SF80">
    <property type="entry name" value="PHOSPHATE TRANSPORTER"/>
    <property type="match status" value="1"/>
</dbReference>
<feature type="transmembrane region" description="Helical" evidence="9">
    <location>
        <begin position="132"/>
        <end position="154"/>
    </location>
</feature>
<evidence type="ECO:0000256" key="1">
    <source>
        <dbReference type="ARBA" id="ARBA00001981"/>
    </source>
</evidence>
<evidence type="ECO:0000256" key="8">
    <source>
        <dbReference type="ARBA" id="ARBA00023136"/>
    </source>
</evidence>
<feature type="transmembrane region" description="Helical" evidence="9">
    <location>
        <begin position="81"/>
        <end position="99"/>
    </location>
</feature>
<evidence type="ECO:0000256" key="5">
    <source>
        <dbReference type="ARBA" id="ARBA00022592"/>
    </source>
</evidence>
<name>A0A1H3ED73_9EURY</name>
<comment type="subcellular location">
    <subcellularLocation>
        <location evidence="2 9">Membrane</location>
        <topology evidence="2 9">Multi-pass membrane protein</topology>
    </subcellularLocation>
</comment>
<keyword evidence="4 9" id="KW-0813">Transport</keyword>
<keyword evidence="5 9" id="KW-0592">Phosphate transport</keyword>
<organism evidence="11 12">
    <name type="scientific">Halopenitus persicus</name>
    <dbReference type="NCBI Taxonomy" id="1048396"/>
    <lineage>
        <taxon>Archaea</taxon>
        <taxon>Methanobacteriati</taxon>
        <taxon>Methanobacteriota</taxon>
        <taxon>Stenosarchaea group</taxon>
        <taxon>Halobacteria</taxon>
        <taxon>Halobacteriales</taxon>
        <taxon>Haloferacaceae</taxon>
        <taxon>Halopenitus</taxon>
    </lineage>
</organism>
<comment type="function">
    <text evidence="1">Potential transporter for phosphate.</text>
</comment>
<keyword evidence="8 9" id="KW-0472">Membrane</keyword>
<feature type="region of interest" description="Disordered" evidence="10">
    <location>
        <begin position="314"/>
        <end position="381"/>
    </location>
</feature>
<dbReference type="Proteomes" id="UP000199079">
    <property type="component" value="Unassembled WGS sequence"/>
</dbReference>
<evidence type="ECO:0000256" key="6">
    <source>
        <dbReference type="ARBA" id="ARBA00022692"/>
    </source>
</evidence>
<feature type="compositionally biased region" description="Polar residues" evidence="10">
    <location>
        <begin position="353"/>
        <end position="381"/>
    </location>
</feature>
<feature type="transmembrane region" description="Helical" evidence="9">
    <location>
        <begin position="39"/>
        <end position="60"/>
    </location>
</feature>
<sequence>MSEQVLLLVGIVVAAFVGVNIGGSGTGVAFGPAVGSGLISKVGAGALMSAFVLGGGWTIGRRVVDTLGAGLLRGNPFTLETSIVVLLFVGGALFVSNLFGVPASTSMTAVGAIAGLGIARGTLNGGVALEIVAWWLVAPVVGFWVSAVVGRYWYDRLAATLAIDRTGGFPARIDRSGRISTIRSAPSATPRELLGAVVVIAIACLNAFSAGASNVANAVAPLVGSGDLSMNGGVLLAALAMGVGAFTLGRRTLETMGNDLTELPLTAALVVSLVTSALVVGLSALGIPASFVVIATMSIVGLGWGRATRLQELPDTPTEHPAALGAPVGSADAPGAVEADRATATEPADTGDRSTANEGSAVDGSSTREQSSTGDESSTGDALSVADLYKPSTTARVVLLQNAVPVAATIGSYVVFRAVPAL</sequence>
<feature type="transmembrane region" description="Helical" evidence="9">
    <location>
        <begin position="193"/>
        <end position="216"/>
    </location>
</feature>
<dbReference type="InterPro" id="IPR001204">
    <property type="entry name" value="Phos_transporter"/>
</dbReference>
<dbReference type="GO" id="GO:0035435">
    <property type="term" value="P:phosphate ion transmembrane transport"/>
    <property type="evidence" value="ECO:0007669"/>
    <property type="project" value="TreeGrafter"/>
</dbReference>
<dbReference type="Pfam" id="PF01384">
    <property type="entry name" value="PHO4"/>
    <property type="match status" value="1"/>
</dbReference>
<gene>
    <name evidence="11" type="ORF">SAMN05216564_101385</name>
</gene>
<reference evidence="12" key="1">
    <citation type="submission" date="2016-10" db="EMBL/GenBank/DDBJ databases">
        <authorList>
            <person name="Varghese N."/>
            <person name="Submissions S."/>
        </authorList>
    </citation>
    <scope>NUCLEOTIDE SEQUENCE [LARGE SCALE GENOMIC DNA]</scope>
    <source>
        <strain evidence="12">DC30,IBRC 10041,KCTC 4046</strain>
    </source>
</reference>
<evidence type="ECO:0000256" key="9">
    <source>
        <dbReference type="RuleBase" id="RU363058"/>
    </source>
</evidence>
<evidence type="ECO:0000256" key="3">
    <source>
        <dbReference type="ARBA" id="ARBA00009916"/>
    </source>
</evidence>
<dbReference type="GO" id="GO:0005315">
    <property type="term" value="F:phosphate transmembrane transporter activity"/>
    <property type="evidence" value="ECO:0007669"/>
    <property type="project" value="InterPro"/>
</dbReference>
<evidence type="ECO:0000256" key="2">
    <source>
        <dbReference type="ARBA" id="ARBA00004141"/>
    </source>
</evidence>
<keyword evidence="6 9" id="KW-0812">Transmembrane</keyword>
<evidence type="ECO:0000256" key="7">
    <source>
        <dbReference type="ARBA" id="ARBA00022989"/>
    </source>
</evidence>
<feature type="transmembrane region" description="Helical" evidence="9">
    <location>
        <begin position="228"/>
        <end position="248"/>
    </location>
</feature>
<dbReference type="OrthoDB" id="101311at2157"/>
<accession>A0A1H3ED73</accession>
<proteinExistence type="inferred from homology"/>
<evidence type="ECO:0000313" key="12">
    <source>
        <dbReference type="Proteomes" id="UP000199079"/>
    </source>
</evidence>
<evidence type="ECO:0000313" key="11">
    <source>
        <dbReference type="EMBL" id="SDX76570.1"/>
    </source>
</evidence>
<dbReference type="GO" id="GO:0016020">
    <property type="term" value="C:membrane"/>
    <property type="evidence" value="ECO:0007669"/>
    <property type="project" value="UniProtKB-SubCell"/>
</dbReference>
<dbReference type="PANTHER" id="PTHR11101">
    <property type="entry name" value="PHOSPHATE TRANSPORTER"/>
    <property type="match status" value="1"/>
</dbReference>
<comment type="similarity">
    <text evidence="3 9">Belongs to the inorganic phosphate transporter (PiT) (TC 2.A.20) family.</text>
</comment>
<evidence type="ECO:0000256" key="4">
    <source>
        <dbReference type="ARBA" id="ARBA00022448"/>
    </source>
</evidence>
<dbReference type="RefSeq" id="WP_092730497.1">
    <property type="nucleotide sequence ID" value="NZ_FNPC01000001.1"/>
</dbReference>
<dbReference type="AlphaFoldDB" id="A0A1H3ED73"/>
<keyword evidence="7 9" id="KW-1133">Transmembrane helix</keyword>